<evidence type="ECO:0000313" key="2">
    <source>
        <dbReference type="Proteomes" id="UP000322080"/>
    </source>
</evidence>
<protein>
    <submittedName>
        <fullName evidence="1">Helix-turn-helix domain-containing protein</fullName>
    </submittedName>
</protein>
<keyword evidence="2" id="KW-1185">Reference proteome</keyword>
<accession>A0A5D0RQ45</accession>
<dbReference type="AlphaFoldDB" id="A0A5D0RQ45"/>
<organism evidence="1 2">
    <name type="scientific">Maritimibacter fusiformis</name>
    <dbReference type="NCBI Taxonomy" id="2603819"/>
    <lineage>
        <taxon>Bacteria</taxon>
        <taxon>Pseudomonadati</taxon>
        <taxon>Pseudomonadota</taxon>
        <taxon>Alphaproteobacteria</taxon>
        <taxon>Rhodobacterales</taxon>
        <taxon>Roseobacteraceae</taxon>
        <taxon>Maritimibacter</taxon>
    </lineage>
</organism>
<comment type="caution">
    <text evidence="1">The sequence shown here is derived from an EMBL/GenBank/DDBJ whole genome shotgun (WGS) entry which is preliminary data.</text>
</comment>
<evidence type="ECO:0000313" key="1">
    <source>
        <dbReference type="EMBL" id="TYB83126.1"/>
    </source>
</evidence>
<dbReference type="RefSeq" id="WP_148376217.1">
    <property type="nucleotide sequence ID" value="NZ_VSIY01000003.1"/>
</dbReference>
<proteinExistence type="predicted"/>
<gene>
    <name evidence="1" type="ORF">FVF75_02790</name>
</gene>
<dbReference type="EMBL" id="VSIY01000003">
    <property type="protein sequence ID" value="TYB83126.1"/>
    <property type="molecule type" value="Genomic_DNA"/>
</dbReference>
<sequence length="108" mass="11586">MAMNSTEKLSAVDGDITDVLRAIGDHTSVEHLLKPCTSHEAADVLGIPEASLRVLRSKGGNTAPPGWARIPGLGWRYRSRLDLIRWARAQHAKASGVNPLKEGEAAHG</sequence>
<name>A0A5D0RQ45_9RHOB</name>
<dbReference type="Proteomes" id="UP000322080">
    <property type="component" value="Unassembled WGS sequence"/>
</dbReference>
<reference evidence="1 2" key="1">
    <citation type="submission" date="2019-08" db="EMBL/GenBank/DDBJ databases">
        <title>Identification of a novel species of the genus Boseongicola.</title>
        <authorList>
            <person name="Zhang X.-Q."/>
        </authorList>
    </citation>
    <scope>NUCLEOTIDE SEQUENCE [LARGE SCALE GENOMIC DNA]</scope>
    <source>
        <strain evidence="1 2">HY14</strain>
    </source>
</reference>